<dbReference type="EMBL" id="MFDE01000041">
    <property type="protein sequence ID" value="OGE37495.1"/>
    <property type="molecule type" value="Genomic_DNA"/>
</dbReference>
<accession>A0A1F5K9K0</accession>
<evidence type="ECO:0000313" key="1">
    <source>
        <dbReference type="EMBL" id="OGE37495.1"/>
    </source>
</evidence>
<dbReference type="AlphaFoldDB" id="A0A1F5K9K0"/>
<name>A0A1F5K9K0_9BACT</name>
<sequence length="73" mass="8484">MRIQLTEEPGTWTVTLKNIGTKSARDITYDLLIFMLIWPDKIGSRYIVPRKIGILTDSLKTSSSIRQFRTKNR</sequence>
<evidence type="ECO:0000313" key="2">
    <source>
        <dbReference type="Proteomes" id="UP000176527"/>
    </source>
</evidence>
<protein>
    <submittedName>
        <fullName evidence="1">Uncharacterized protein</fullName>
    </submittedName>
</protein>
<dbReference type="Proteomes" id="UP000176527">
    <property type="component" value="Unassembled WGS sequence"/>
</dbReference>
<organism evidence="1 2">
    <name type="scientific">Candidatus Daviesbacteria bacterium RIFCSPHIGHO2_12_FULL_37_11</name>
    <dbReference type="NCBI Taxonomy" id="1797777"/>
    <lineage>
        <taxon>Bacteria</taxon>
        <taxon>Candidatus Daviesiibacteriota</taxon>
    </lineage>
</organism>
<gene>
    <name evidence="1" type="ORF">A3F00_01185</name>
</gene>
<proteinExistence type="predicted"/>
<comment type="caution">
    <text evidence="1">The sequence shown here is derived from an EMBL/GenBank/DDBJ whole genome shotgun (WGS) entry which is preliminary data.</text>
</comment>
<reference evidence="1 2" key="1">
    <citation type="journal article" date="2016" name="Nat. Commun.">
        <title>Thousands of microbial genomes shed light on interconnected biogeochemical processes in an aquifer system.</title>
        <authorList>
            <person name="Anantharaman K."/>
            <person name="Brown C.T."/>
            <person name="Hug L.A."/>
            <person name="Sharon I."/>
            <person name="Castelle C.J."/>
            <person name="Probst A.J."/>
            <person name="Thomas B.C."/>
            <person name="Singh A."/>
            <person name="Wilkins M.J."/>
            <person name="Karaoz U."/>
            <person name="Brodie E.L."/>
            <person name="Williams K.H."/>
            <person name="Hubbard S.S."/>
            <person name="Banfield J.F."/>
        </authorList>
    </citation>
    <scope>NUCLEOTIDE SEQUENCE [LARGE SCALE GENOMIC DNA]</scope>
</reference>